<evidence type="ECO:0000256" key="1">
    <source>
        <dbReference type="SAM" id="MobiDB-lite"/>
    </source>
</evidence>
<sequence>MESETSTNNVNSDLDHSKVERCFQEFYTEVKQIEKRDSVLTSKQQIDRLLRAGSSYFNLNPYEVLQVDYELPVDEIKKKYKRLSILVHPDKNTDDSERAQQAFEVINRAWKILENEKTRKRCLEIVAEATGMTDLAIAEKRKKLKKEGKDTRVEEDDPLKYRRAVYVMTIKLFADMERKRRELEQRDMEERKRKRETEIEAEEKAKVDKEWQKNFEESRQGRVSSWQKFQHKKTKTSKGFFRPPKNKMEQR</sequence>
<dbReference type="Pfam" id="PF00226">
    <property type="entry name" value="DnaJ"/>
    <property type="match status" value="1"/>
</dbReference>
<dbReference type="InterPro" id="IPR001623">
    <property type="entry name" value="DnaJ_domain"/>
</dbReference>
<dbReference type="InterPro" id="IPR036869">
    <property type="entry name" value="J_dom_sf"/>
</dbReference>
<dbReference type="PROSITE" id="PS50076">
    <property type="entry name" value="DNAJ_2"/>
    <property type="match status" value="1"/>
</dbReference>
<name>A0A0N8EP03_9CRUS</name>
<dbReference type="GO" id="GO:0005634">
    <property type="term" value="C:nucleus"/>
    <property type="evidence" value="ECO:0007669"/>
    <property type="project" value="TreeGrafter"/>
</dbReference>
<dbReference type="InterPro" id="IPR042858">
    <property type="entry name" value="DNAJC8"/>
</dbReference>
<feature type="region of interest" description="Disordered" evidence="1">
    <location>
        <begin position="184"/>
        <end position="251"/>
    </location>
</feature>
<dbReference type="PRINTS" id="PR00625">
    <property type="entry name" value="JDOMAIN"/>
</dbReference>
<dbReference type="EMBL" id="GDIQ01008044">
    <property type="protein sequence ID" value="JAN86693.1"/>
    <property type="molecule type" value="Transcribed_RNA"/>
</dbReference>
<dbReference type="FunFam" id="1.10.287.110:FF:000112">
    <property type="entry name" value="Uncharacterized protein, isoform A"/>
    <property type="match status" value="1"/>
</dbReference>
<dbReference type="SMART" id="SM00271">
    <property type="entry name" value="DnaJ"/>
    <property type="match status" value="1"/>
</dbReference>
<reference evidence="2" key="1">
    <citation type="submission" date="2015-10" db="EMBL/GenBank/DDBJ databases">
        <title>EvidentialGene: Evidence-directed Construction of Complete mRNA Transcriptomes without Genomes.</title>
        <authorList>
            <person name="Gilbert D.G."/>
        </authorList>
    </citation>
    <scope>NUCLEOTIDE SEQUENCE</scope>
</reference>
<organism evidence="2">
    <name type="scientific">Daphnia magna</name>
    <dbReference type="NCBI Taxonomy" id="35525"/>
    <lineage>
        <taxon>Eukaryota</taxon>
        <taxon>Metazoa</taxon>
        <taxon>Ecdysozoa</taxon>
        <taxon>Arthropoda</taxon>
        <taxon>Crustacea</taxon>
        <taxon>Branchiopoda</taxon>
        <taxon>Diplostraca</taxon>
        <taxon>Cladocera</taxon>
        <taxon>Anomopoda</taxon>
        <taxon>Daphniidae</taxon>
        <taxon>Daphnia</taxon>
    </lineage>
</organism>
<dbReference type="OrthoDB" id="342454at2759"/>
<dbReference type="CDD" id="cd06257">
    <property type="entry name" value="DnaJ"/>
    <property type="match status" value="1"/>
</dbReference>
<dbReference type="SUPFAM" id="SSF46565">
    <property type="entry name" value="Chaperone J-domain"/>
    <property type="match status" value="1"/>
</dbReference>
<dbReference type="AlphaFoldDB" id="A0A0N8EP03"/>
<dbReference type="PANTHER" id="PTHR15606">
    <property type="entry name" value="DNAJ HOMOLOG SUBFAMILY C MEMBER 8/LIPOPOLYSACCHARIDE SPECIFIC RESPONSE-7-RELATED"/>
    <property type="match status" value="1"/>
</dbReference>
<dbReference type="Gene3D" id="1.10.287.110">
    <property type="entry name" value="DnaJ domain"/>
    <property type="match status" value="1"/>
</dbReference>
<evidence type="ECO:0000313" key="2">
    <source>
        <dbReference type="EMBL" id="JAN86693.1"/>
    </source>
</evidence>
<feature type="compositionally biased region" description="Basic and acidic residues" evidence="1">
    <location>
        <begin position="184"/>
        <end position="220"/>
    </location>
</feature>
<proteinExistence type="predicted"/>
<dbReference type="PANTHER" id="PTHR15606:SF4">
    <property type="entry name" value="DNAJ HOMOLOG SUBFAMILY C MEMBER 8"/>
    <property type="match status" value="1"/>
</dbReference>
<accession>A0A0N8EP03</accession>
<protein>
    <submittedName>
        <fullName evidence="2">DnaJ subfamily C member</fullName>
    </submittedName>
</protein>